<evidence type="ECO:0000313" key="2">
    <source>
        <dbReference type="EMBL" id="CAA9334817.1"/>
    </source>
</evidence>
<feature type="region of interest" description="Disordered" evidence="1">
    <location>
        <begin position="11"/>
        <end position="37"/>
    </location>
</feature>
<evidence type="ECO:0000256" key="1">
    <source>
        <dbReference type="SAM" id="MobiDB-lite"/>
    </source>
</evidence>
<gene>
    <name evidence="2" type="ORF">AVDCRST_MAG48-3319</name>
</gene>
<name>A0A6J4LPU9_9ACTN</name>
<dbReference type="AlphaFoldDB" id="A0A6J4LPU9"/>
<accession>A0A6J4LPU9</accession>
<organism evidence="2">
    <name type="scientific">uncultured Friedmanniella sp</name>
    <dbReference type="NCBI Taxonomy" id="335381"/>
    <lineage>
        <taxon>Bacteria</taxon>
        <taxon>Bacillati</taxon>
        <taxon>Actinomycetota</taxon>
        <taxon>Actinomycetes</taxon>
        <taxon>Propionibacteriales</taxon>
        <taxon>Nocardioidaceae</taxon>
        <taxon>Friedmanniella</taxon>
        <taxon>environmental samples</taxon>
    </lineage>
</organism>
<proteinExistence type="predicted"/>
<dbReference type="EMBL" id="CADCTS010000469">
    <property type="protein sequence ID" value="CAA9334817.1"/>
    <property type="molecule type" value="Genomic_DNA"/>
</dbReference>
<sequence>MNAETARVLILRGRSSPRRRGAPAQAAANPLSGPRYPAVMDLAERPERPRPAGWVIAEFTDDGRLESRLHQGGRVWDDEAEGARVVEDGDRADRPLVLYALVPAWGPVEEPTTHVTGPGPAGPA</sequence>
<protein>
    <submittedName>
        <fullName evidence="2">Uncharacterized protein</fullName>
    </submittedName>
</protein>
<feature type="compositionally biased region" description="Low complexity" evidence="1">
    <location>
        <begin position="22"/>
        <end position="33"/>
    </location>
</feature>
<reference evidence="2" key="1">
    <citation type="submission" date="2020-02" db="EMBL/GenBank/DDBJ databases">
        <authorList>
            <person name="Meier V. D."/>
        </authorList>
    </citation>
    <scope>NUCLEOTIDE SEQUENCE</scope>
    <source>
        <strain evidence="2">AVDCRST_MAG48</strain>
    </source>
</reference>